<dbReference type="Pfam" id="PF13340">
    <property type="entry name" value="DUF4096"/>
    <property type="match status" value="1"/>
</dbReference>
<dbReference type="NCBIfam" id="NF033580">
    <property type="entry name" value="transpos_IS5_3"/>
    <property type="match status" value="1"/>
</dbReference>
<feature type="domain" description="Insertion element IS402-like" evidence="2">
    <location>
        <begin position="7"/>
        <end position="80"/>
    </location>
</feature>
<dbReference type="Proteomes" id="UP000005234">
    <property type="component" value="Chromosome"/>
</dbReference>
<sequence length="251" mass="28324">MSRRYALRDDQWDRIRDLLPGRAGHVGVTVKDNRLFVEAVLYRYRAGIPWRDLPERFGDFRVIHLRHSRWSRSGVWRKVFDALSKDADNEYAMIDSTIVRAHQHSAGAKKGGPQAIGRSRGGLSSKIHARVDALGNPVAFHLSAGQASDLEGADALLPGAAVGALLADRAYDARARVIEPMQRIGAQIVIPSHPTRKVQRDYDRALYRDRHLIENFFAKLKQYRAIATRYDKTARNFLGAIYWIASVIALN</sequence>
<accession>H8L6S7</accession>
<dbReference type="HOGENOM" id="CLU_055261_2_1_6"/>
<evidence type="ECO:0000313" key="4">
    <source>
        <dbReference type="Proteomes" id="UP000005234"/>
    </source>
</evidence>
<dbReference type="PANTHER" id="PTHR46637">
    <property type="entry name" value="TIS1421-TRANSPOSASE PROTEIN A"/>
    <property type="match status" value="1"/>
</dbReference>
<proteinExistence type="predicted"/>
<evidence type="ECO:0000259" key="2">
    <source>
        <dbReference type="Pfam" id="PF13340"/>
    </source>
</evidence>
<dbReference type="GO" id="GO:0004803">
    <property type="term" value="F:transposase activity"/>
    <property type="evidence" value="ECO:0007669"/>
    <property type="project" value="InterPro"/>
</dbReference>
<dbReference type="AlphaFoldDB" id="H8L6S7"/>
<dbReference type="GO" id="GO:0006313">
    <property type="term" value="P:DNA transposition"/>
    <property type="evidence" value="ECO:0007669"/>
    <property type="project" value="InterPro"/>
</dbReference>
<dbReference type="STRING" id="767434.Fraau_1596"/>
<dbReference type="Pfam" id="PF01609">
    <property type="entry name" value="DDE_Tnp_1"/>
    <property type="match status" value="1"/>
</dbReference>
<feature type="domain" description="Transposase IS4-like" evidence="1">
    <location>
        <begin position="94"/>
        <end position="242"/>
    </location>
</feature>
<name>H8L6S7_FRAAD</name>
<gene>
    <name evidence="3" type="ordered locus">Fraau_1596</name>
</gene>
<dbReference type="InterPro" id="IPR025161">
    <property type="entry name" value="IS402-like_dom"/>
</dbReference>
<dbReference type="GO" id="GO:0003677">
    <property type="term" value="F:DNA binding"/>
    <property type="evidence" value="ECO:0007669"/>
    <property type="project" value="InterPro"/>
</dbReference>
<evidence type="ECO:0000313" key="3">
    <source>
        <dbReference type="EMBL" id="AFC86013.1"/>
    </source>
</evidence>
<keyword evidence="4" id="KW-1185">Reference proteome</keyword>
<protein>
    <submittedName>
        <fullName evidence="3">Transposase</fullName>
    </submittedName>
</protein>
<dbReference type="InterPro" id="IPR052909">
    <property type="entry name" value="Transposase_6_like"/>
</dbReference>
<organism evidence="3 4">
    <name type="scientific">Frateuria aurantia (strain ATCC 33424 / DSM 6220 / KCTC 2777 / LMG 1558 / NBRC 3245 / NCIMB 13370)</name>
    <name type="common">Acetobacter aurantius</name>
    <dbReference type="NCBI Taxonomy" id="767434"/>
    <lineage>
        <taxon>Bacteria</taxon>
        <taxon>Pseudomonadati</taxon>
        <taxon>Pseudomonadota</taxon>
        <taxon>Gammaproteobacteria</taxon>
        <taxon>Lysobacterales</taxon>
        <taxon>Rhodanobacteraceae</taxon>
        <taxon>Frateuria</taxon>
    </lineage>
</organism>
<dbReference type="KEGG" id="fau:Fraau_1596"/>
<evidence type="ECO:0000259" key="1">
    <source>
        <dbReference type="Pfam" id="PF01609"/>
    </source>
</evidence>
<dbReference type="EMBL" id="CP003350">
    <property type="protein sequence ID" value="AFC86013.1"/>
    <property type="molecule type" value="Genomic_DNA"/>
</dbReference>
<dbReference type="eggNOG" id="COG3293">
    <property type="taxonomic scope" value="Bacteria"/>
</dbReference>
<dbReference type="PANTHER" id="PTHR46637:SF1">
    <property type="entry name" value="BLL5188 PROTEIN"/>
    <property type="match status" value="1"/>
</dbReference>
<dbReference type="InterPro" id="IPR002559">
    <property type="entry name" value="Transposase_11"/>
</dbReference>
<reference evidence="3" key="1">
    <citation type="submission" date="2012-02" db="EMBL/GenBank/DDBJ databases">
        <title>The complete genome of Frateuria aurantia DSM 6220.</title>
        <authorList>
            <consortium name="US DOE Joint Genome Institute (JGI-PGF)"/>
            <person name="Lucas S."/>
            <person name="Copeland A."/>
            <person name="Lapidus A."/>
            <person name="Glavina del Rio T."/>
            <person name="Dalin E."/>
            <person name="Tice H."/>
            <person name="Bruce D."/>
            <person name="Goodwin L."/>
            <person name="Pitluck S."/>
            <person name="Peters L."/>
            <person name="Ovchinnikova G."/>
            <person name="Teshima H."/>
            <person name="Kyrpides N."/>
            <person name="Mavromatis K."/>
            <person name="Ivanova N."/>
            <person name="Brettin T."/>
            <person name="Detter J.C."/>
            <person name="Han C."/>
            <person name="Larimer F."/>
            <person name="Land M."/>
            <person name="Hauser L."/>
            <person name="Markowitz V."/>
            <person name="Cheng J.-F."/>
            <person name="Hugenholtz P."/>
            <person name="Woyke T."/>
            <person name="Wu D."/>
            <person name="Brambilla E."/>
            <person name="Klenk H.-P."/>
            <person name="Eisen J.A."/>
        </authorList>
    </citation>
    <scope>NUCLEOTIDE SEQUENCE</scope>
    <source>
        <strain evidence="3">DSM 6220</strain>
    </source>
</reference>